<sequence>MQFMIQHVETWLHRVNPALKLILFTLFFVAVIFIHNPNVLLYVTCGTMLMLFWSGHPWKRVLLYASPFILVFISTSTGMMFFGEGKITWLKYGLIHITQESFYRGLHLGLRALSLAAIGLLFGLTTRPVNLFYSLMQQLKLPPKYAYSFLAAMRMVPILIEEFQTLRHALKIRGTKRQGRFPNIYKTIKRYSIPLLAQSIRRAQRIAVAMEAKGFTNDSKRTYYYRIGYSLVDIWFSVYFVILFVLAYELGAWFPFVGITDVR</sequence>
<evidence type="ECO:0000256" key="5">
    <source>
        <dbReference type="SAM" id="Phobius"/>
    </source>
</evidence>
<feature type="transmembrane region" description="Helical" evidence="5">
    <location>
        <begin position="227"/>
        <end position="248"/>
    </location>
</feature>
<dbReference type="EMBL" id="JAGGKP010000003">
    <property type="protein sequence ID" value="MBP1936997.1"/>
    <property type="molecule type" value="Genomic_DNA"/>
</dbReference>
<keyword evidence="4 5" id="KW-0472">Membrane</keyword>
<protein>
    <submittedName>
        <fullName evidence="6">Energy-coupling factor transport system permease protein</fullName>
    </submittedName>
</protein>
<accession>A0ABS4H405</accession>
<keyword evidence="2 5" id="KW-0812">Transmembrane</keyword>
<evidence type="ECO:0000256" key="4">
    <source>
        <dbReference type="ARBA" id="ARBA00023136"/>
    </source>
</evidence>
<organism evidence="6 7">
    <name type="scientific">Paenibacillus sediminis</name>
    <dbReference type="NCBI Taxonomy" id="664909"/>
    <lineage>
        <taxon>Bacteria</taxon>
        <taxon>Bacillati</taxon>
        <taxon>Bacillota</taxon>
        <taxon>Bacilli</taxon>
        <taxon>Bacillales</taxon>
        <taxon>Paenibacillaceae</taxon>
        <taxon>Paenibacillus</taxon>
    </lineage>
</organism>
<evidence type="ECO:0000313" key="6">
    <source>
        <dbReference type="EMBL" id="MBP1936997.1"/>
    </source>
</evidence>
<dbReference type="Pfam" id="PF02361">
    <property type="entry name" value="CbiQ"/>
    <property type="match status" value="1"/>
</dbReference>
<reference evidence="6 7" key="1">
    <citation type="submission" date="2021-03" db="EMBL/GenBank/DDBJ databases">
        <title>Genomic Encyclopedia of Type Strains, Phase IV (KMG-IV): sequencing the most valuable type-strain genomes for metagenomic binning, comparative biology and taxonomic classification.</title>
        <authorList>
            <person name="Goeker M."/>
        </authorList>
    </citation>
    <scope>NUCLEOTIDE SEQUENCE [LARGE SCALE GENOMIC DNA]</scope>
    <source>
        <strain evidence="6 7">DSM 23491</strain>
    </source>
</reference>
<dbReference type="Proteomes" id="UP001519273">
    <property type="component" value="Unassembled WGS sequence"/>
</dbReference>
<dbReference type="CDD" id="cd16914">
    <property type="entry name" value="EcfT"/>
    <property type="match status" value="1"/>
</dbReference>
<dbReference type="InterPro" id="IPR003339">
    <property type="entry name" value="ABC/ECF_trnsptr_transmembrane"/>
</dbReference>
<feature type="transmembrane region" description="Helical" evidence="5">
    <location>
        <begin position="21"/>
        <end position="41"/>
    </location>
</feature>
<keyword evidence="7" id="KW-1185">Reference proteome</keyword>
<dbReference type="RefSeq" id="WP_209848587.1">
    <property type="nucleotide sequence ID" value="NZ_CBCRVE010000006.1"/>
</dbReference>
<evidence type="ECO:0000313" key="7">
    <source>
        <dbReference type="Proteomes" id="UP001519273"/>
    </source>
</evidence>
<evidence type="ECO:0000256" key="3">
    <source>
        <dbReference type="ARBA" id="ARBA00022989"/>
    </source>
</evidence>
<dbReference type="PANTHER" id="PTHR33514:SF1">
    <property type="entry name" value="ABC TRANSPORTER PERMEASE"/>
    <property type="match status" value="1"/>
</dbReference>
<evidence type="ECO:0000256" key="1">
    <source>
        <dbReference type="ARBA" id="ARBA00004141"/>
    </source>
</evidence>
<gene>
    <name evidence="6" type="ORF">J2Z20_001879</name>
</gene>
<comment type="subcellular location">
    <subcellularLocation>
        <location evidence="1">Membrane</location>
        <topology evidence="1">Multi-pass membrane protein</topology>
    </subcellularLocation>
</comment>
<keyword evidence="3 5" id="KW-1133">Transmembrane helix</keyword>
<feature type="transmembrane region" description="Helical" evidence="5">
    <location>
        <begin position="61"/>
        <end position="82"/>
    </location>
</feature>
<proteinExistence type="predicted"/>
<comment type="caution">
    <text evidence="6">The sequence shown here is derived from an EMBL/GenBank/DDBJ whole genome shotgun (WGS) entry which is preliminary data.</text>
</comment>
<dbReference type="PANTHER" id="PTHR33514">
    <property type="entry name" value="PROTEIN ABCI12, CHLOROPLASTIC"/>
    <property type="match status" value="1"/>
</dbReference>
<name>A0ABS4H405_9BACL</name>
<evidence type="ECO:0000256" key="2">
    <source>
        <dbReference type="ARBA" id="ARBA00022692"/>
    </source>
</evidence>
<feature type="transmembrane region" description="Helical" evidence="5">
    <location>
        <begin position="102"/>
        <end position="125"/>
    </location>
</feature>